<dbReference type="EMBL" id="JACHIP010000001">
    <property type="protein sequence ID" value="MBB5055457.1"/>
    <property type="molecule type" value="Genomic_DNA"/>
</dbReference>
<sequence length="797" mass="83715">MRLYPILFTVLLCASPALQLDGQTLGQGVADAAKTILSSDTCKYWPPILVKPKDAIKPQDKLTLKDQVKIKGAQDAFVAWLDQTLQVKGDQATIFYADSFLRLFDTPKSDDSVTMFPRGDNSDLMGLSTVPDAKALSIWGTTQIAIKYDCESLGNAYASASPSFSMPLYSIKGGVSLKSDTKHDQTVNFLITTAESPFDMMFYDTSGDSFRWLFASMTAAEWTLRHPSNLYYVKKATLLSVETLSSSDDSTSMLASANFATSFPIVSASADIKTQITRDLQSSAHTFGTYLYSGTPSQIISAKLPDLSALLLQMKRGITPIPPPANPISAGVSQQSVVAEEGWPASLCKKTAWTATATNTLYGVPNLDFLTLPTPNAASYPVCQITVSFQLNDSDATTTALTADPTKLNDPGITLTDPQFPAMTFSLPMGKPLQWAGTTQVRLASRTAGWSKLPVTSPTMLTWVTDATVATPDGTAITGYSIDTGGFKCVVSPGGTSYPIRATFAPATITPDTLNPAVGELSTVNRAFSLIFSVGTLEVSPSYDPDSPSKTQCIITGNVKITTTSSGVIQKRTLALVSSNTIVFPSQLSGTAVSAVVCSDIKKNTGGNYLLASAPASGMSCTLIGSGLQTIAKVMLSSKTSPGSFAAIVTPTVANGGTTATILLDSAAIRSMAEQAYTLLMTDNTAGHNISSLATDINVAPLPVVTVSPASLPITATAIGFTLALQGANLDQIVQLRIKPQNGNSIAATGTFAGTVTTGNAVFPGTTLAPGMYAIFAVVDPTVKAEIDLGKTLSITN</sequence>
<evidence type="ECO:0000313" key="2">
    <source>
        <dbReference type="EMBL" id="MBB5055457.1"/>
    </source>
</evidence>
<keyword evidence="3" id="KW-1185">Reference proteome</keyword>
<feature type="signal peptide" evidence="1">
    <location>
        <begin position="1"/>
        <end position="19"/>
    </location>
</feature>
<keyword evidence="1" id="KW-0732">Signal</keyword>
<feature type="chain" id="PRO_5030542903" description="Ig-like domain-containing protein" evidence="1">
    <location>
        <begin position="20"/>
        <end position="797"/>
    </location>
</feature>
<name>A0A7W8E1H8_9BACT</name>
<accession>A0A7W8E1H8</accession>
<proteinExistence type="predicted"/>
<organism evidence="2 3">
    <name type="scientific">Granulicella aggregans</name>
    <dbReference type="NCBI Taxonomy" id="474949"/>
    <lineage>
        <taxon>Bacteria</taxon>
        <taxon>Pseudomonadati</taxon>
        <taxon>Acidobacteriota</taxon>
        <taxon>Terriglobia</taxon>
        <taxon>Terriglobales</taxon>
        <taxon>Acidobacteriaceae</taxon>
        <taxon>Granulicella</taxon>
    </lineage>
</organism>
<protein>
    <recommendedName>
        <fullName evidence="4">Ig-like domain-containing protein</fullName>
    </recommendedName>
</protein>
<dbReference type="AlphaFoldDB" id="A0A7W8E1H8"/>
<evidence type="ECO:0000256" key="1">
    <source>
        <dbReference type="SAM" id="SignalP"/>
    </source>
</evidence>
<evidence type="ECO:0008006" key="4">
    <source>
        <dbReference type="Google" id="ProtNLM"/>
    </source>
</evidence>
<dbReference type="RefSeq" id="WP_184213161.1">
    <property type="nucleotide sequence ID" value="NZ_JACHIP010000001.1"/>
</dbReference>
<gene>
    <name evidence="2" type="ORF">HDF16_000126</name>
</gene>
<reference evidence="2 3" key="1">
    <citation type="submission" date="2020-08" db="EMBL/GenBank/DDBJ databases">
        <title>Genomic Encyclopedia of Type Strains, Phase IV (KMG-V): Genome sequencing to study the core and pangenomes of soil and plant-associated prokaryotes.</title>
        <authorList>
            <person name="Whitman W."/>
        </authorList>
    </citation>
    <scope>NUCLEOTIDE SEQUENCE [LARGE SCALE GENOMIC DNA]</scope>
    <source>
        <strain evidence="2 3">M8UP14</strain>
    </source>
</reference>
<evidence type="ECO:0000313" key="3">
    <source>
        <dbReference type="Proteomes" id="UP000540989"/>
    </source>
</evidence>
<dbReference type="Proteomes" id="UP000540989">
    <property type="component" value="Unassembled WGS sequence"/>
</dbReference>
<comment type="caution">
    <text evidence="2">The sequence shown here is derived from an EMBL/GenBank/DDBJ whole genome shotgun (WGS) entry which is preliminary data.</text>
</comment>